<evidence type="ECO:0000256" key="3">
    <source>
        <dbReference type="SAM" id="MobiDB-lite"/>
    </source>
</evidence>
<evidence type="ECO:0000313" key="7">
    <source>
        <dbReference type="Proteomes" id="UP000202866"/>
    </source>
</evidence>
<dbReference type="OrthoDB" id="19234at10239"/>
<keyword evidence="2 5" id="KW-0946">Virion</keyword>
<evidence type="ECO:0000256" key="2">
    <source>
        <dbReference type="ARBA" id="ARBA00022561"/>
    </source>
</evidence>
<evidence type="ECO:0000256" key="1">
    <source>
        <dbReference type="ARBA" id="ARBA00007446"/>
    </source>
</evidence>
<dbReference type="GO" id="GO:0005198">
    <property type="term" value="F:structural molecule activity"/>
    <property type="evidence" value="ECO:0007669"/>
    <property type="project" value="InterPro"/>
</dbReference>
<feature type="compositionally biased region" description="Basic residues" evidence="3">
    <location>
        <begin position="43"/>
        <end position="64"/>
    </location>
</feature>
<keyword evidence="2 5" id="KW-0167">Capsid protein</keyword>
<dbReference type="KEGG" id="vg:26974190"/>
<feature type="domain" description="Icosahedral viral capsid protein S" evidence="4">
    <location>
        <begin position="146"/>
        <end position="300"/>
    </location>
</feature>
<evidence type="ECO:0000313" key="5">
    <source>
        <dbReference type="EMBL" id="ALE29759.1"/>
    </source>
</evidence>
<sequence length="449" mass="48595">MDGNGDVPEGWTDPITMAEIRKYIKNSDYDKTKARAIRSLVSRRPRRSYRRRRSNRRGSRRRGYRGYGAYSRRGSASGSIGQRLGGYLGTMLGGAAQNLLKTYTGLGAYQVKGNALMPGAVISNPNPHGGQVFRGSDYLGDIFSSPVAGQFTNQSFPINAALEQTFPKLAQFLQNFDQYVIEGLIFEFRSMSCDSLNSTNTALGSIIAACNYNVLQAPFASKAAMEEYEGGVSQRPSSNMQFFVECARAQSPMDVLYTRTGAIPANADLRMYDLGNFQIASQGLQGTSVNMGELWVHYQVAGLKEKIYAGFGNYNSAYRAVGSGGNNSNPLGNTRTDTYNSGGFSLPTSTTIQFPNSPFVQTYLMELVWTGGAVATLLPTFTATNAVFGQAFYGPPSITTTAVQVITLVVQTTPNTVPVVTLSTTLVTLPTVPTVNIQITQQPNLITGV</sequence>
<organism evidence="5 7">
    <name type="scientific">Lake Sarah-associated circular virus-38</name>
    <dbReference type="NCBI Taxonomy" id="1685766"/>
    <lineage>
        <taxon>Viruses</taxon>
        <taxon>Monodnaviria</taxon>
        <taxon>Shotokuvirae</taxon>
        <taxon>Cressdnaviricota</taxon>
        <taxon>Arfiviricetes</taxon>
        <taxon>Rohanvirales</taxon>
        <taxon>Adamaviridae</taxon>
        <taxon>Tharbavirus</taxon>
        <taxon>Tharbavirus aelin</taxon>
    </lineage>
</organism>
<dbReference type="Proteomes" id="UP000202866">
    <property type="component" value="Segment"/>
</dbReference>
<keyword evidence="7" id="KW-1185">Reference proteome</keyword>
<proteinExistence type="inferred from homology"/>
<dbReference type="EMBL" id="KP153484">
    <property type="protein sequence ID" value="ALE29762.1"/>
    <property type="molecule type" value="Genomic_DNA"/>
</dbReference>
<comment type="similarity">
    <text evidence="1">Belongs to the icosahedral plant coat protein family.</text>
</comment>
<dbReference type="GeneID" id="26974190"/>
<dbReference type="GO" id="GO:0019028">
    <property type="term" value="C:viral capsid"/>
    <property type="evidence" value="ECO:0007669"/>
    <property type="project" value="UniProtKB-KW"/>
</dbReference>
<name>A0A126G8I1_9VIRU</name>
<evidence type="ECO:0000313" key="6">
    <source>
        <dbReference type="EMBL" id="ALE29762.1"/>
    </source>
</evidence>
<dbReference type="InterPro" id="IPR000937">
    <property type="entry name" value="Capsid_prot_S-dom_vir"/>
</dbReference>
<accession>A0A126G8I1</accession>
<dbReference type="Pfam" id="PF00729">
    <property type="entry name" value="Viral_coat"/>
    <property type="match status" value="1"/>
</dbReference>
<dbReference type="InterPro" id="IPR029053">
    <property type="entry name" value="Viral_coat"/>
</dbReference>
<dbReference type="Gene3D" id="2.60.120.20">
    <property type="match status" value="1"/>
</dbReference>
<dbReference type="EMBL" id="KP153483">
    <property type="protein sequence ID" value="ALE29759.1"/>
    <property type="molecule type" value="Genomic_DNA"/>
</dbReference>
<evidence type="ECO:0000259" key="4">
    <source>
        <dbReference type="Pfam" id="PF00729"/>
    </source>
</evidence>
<reference evidence="5 7" key="1">
    <citation type="journal article" date="2016" name="Infect. Genet. Evol.">
        <title>Diverse circular replication-associated protein encoding viruses circulating in invertebrates within a lake ecosystem.</title>
        <authorList>
            <person name="Dayaram A."/>
            <person name="Galatowitsch M.L."/>
            <person name="Arguello-Astorga G.R."/>
            <person name="van Bysterveldt K."/>
            <person name="Kraberger S."/>
            <person name="Stainton D."/>
            <person name="Harding J.S."/>
            <person name="Roumagnac P."/>
            <person name="Martin D.P."/>
            <person name="Lefeuvre P."/>
            <person name="Varsani A."/>
        </authorList>
    </citation>
    <scope>NUCLEOTIDE SEQUENCE [LARGE SCALE GENOMIC DNA]</scope>
    <source>
        <strain evidence="6">LSaCV-38-LSCO-2013</strain>
        <strain evidence="5">LSaCV-38-LSGA-2013</strain>
    </source>
</reference>
<dbReference type="SUPFAM" id="SSF88633">
    <property type="entry name" value="Positive stranded ssRNA viruses"/>
    <property type="match status" value="1"/>
</dbReference>
<dbReference type="RefSeq" id="YP_009237532.1">
    <property type="nucleotide sequence ID" value="NC_029597.1"/>
</dbReference>
<feature type="compositionally biased region" description="Low complexity" evidence="3">
    <location>
        <begin position="67"/>
        <end position="77"/>
    </location>
</feature>
<protein>
    <submittedName>
        <fullName evidence="5">Coat protein</fullName>
    </submittedName>
</protein>
<feature type="region of interest" description="Disordered" evidence="3">
    <location>
        <begin position="43"/>
        <end position="77"/>
    </location>
</feature>